<feature type="domain" description="DUF1828" evidence="1">
    <location>
        <begin position="31"/>
        <end position="118"/>
    </location>
</feature>
<sequence>MDIQKLIDDYASWLKQEITFEKVGEYYEITTPYLDNANDYLQIYVRQIENDIYFTDDSATIRNLKMEGFQFTAARKKHLQRILNQYGVKLEGDELTCKAPVSSFAQKKHLFIQAMLRIDDMFTISKAKVSSLFLDDIQEFFSEKDIFYSDNVQFTGISGFSHNYDFLLQRSKTKPERLCQAVNNPNKSSMGNILFAWNDTKPARRNDSQLIVILNDQNTIAKGIEDAFLNYEAKVVRWSERNKDSNLQLFAAS</sequence>
<evidence type="ECO:0000313" key="3">
    <source>
        <dbReference type="EMBL" id="HJC46404.1"/>
    </source>
</evidence>
<dbReference type="InterPro" id="IPR014961">
    <property type="entry name" value="DUF1829"/>
</dbReference>
<protein>
    <submittedName>
        <fullName evidence="3">DUF1829 domain-containing protein</fullName>
    </submittedName>
</protein>
<dbReference type="AlphaFoldDB" id="A0A9D2PBX6"/>
<dbReference type="EMBL" id="DWWN01000071">
    <property type="protein sequence ID" value="HJC46404.1"/>
    <property type="molecule type" value="Genomic_DNA"/>
</dbReference>
<feature type="domain" description="DUF1829" evidence="2">
    <location>
        <begin position="156"/>
        <end position="241"/>
    </location>
</feature>
<evidence type="ECO:0000259" key="1">
    <source>
        <dbReference type="Pfam" id="PF08861"/>
    </source>
</evidence>
<dbReference type="Pfam" id="PF08862">
    <property type="entry name" value="DUF1829"/>
    <property type="match status" value="1"/>
</dbReference>
<evidence type="ECO:0000313" key="4">
    <source>
        <dbReference type="Proteomes" id="UP000823906"/>
    </source>
</evidence>
<reference evidence="3" key="1">
    <citation type="journal article" date="2021" name="PeerJ">
        <title>Extensive microbial diversity within the chicken gut microbiome revealed by metagenomics and culture.</title>
        <authorList>
            <person name="Gilroy R."/>
            <person name="Ravi A."/>
            <person name="Getino M."/>
            <person name="Pursley I."/>
            <person name="Horton D.L."/>
            <person name="Alikhan N.F."/>
            <person name="Baker D."/>
            <person name="Gharbi K."/>
            <person name="Hall N."/>
            <person name="Watson M."/>
            <person name="Adriaenssens E.M."/>
            <person name="Foster-Nyarko E."/>
            <person name="Jarju S."/>
            <person name="Secka A."/>
            <person name="Antonio M."/>
            <person name="Oren A."/>
            <person name="Chaudhuri R.R."/>
            <person name="La Ragione R."/>
            <person name="Hildebrand F."/>
            <person name="Pallen M.J."/>
        </authorList>
    </citation>
    <scope>NUCLEOTIDE SEQUENCE</scope>
    <source>
        <strain evidence="3">ChiSjej5B23-2810</strain>
    </source>
</reference>
<dbReference type="InterPro" id="IPR014960">
    <property type="entry name" value="DUF1828"/>
</dbReference>
<evidence type="ECO:0000259" key="2">
    <source>
        <dbReference type="Pfam" id="PF08862"/>
    </source>
</evidence>
<proteinExistence type="predicted"/>
<gene>
    <name evidence="3" type="ORF">H9703_09815</name>
</gene>
<dbReference type="Proteomes" id="UP000823906">
    <property type="component" value="Unassembled WGS sequence"/>
</dbReference>
<name>A0A9D2PBX6_9FIRM</name>
<reference evidence="3" key="2">
    <citation type="submission" date="2021-04" db="EMBL/GenBank/DDBJ databases">
        <authorList>
            <person name="Gilroy R."/>
        </authorList>
    </citation>
    <scope>NUCLEOTIDE SEQUENCE</scope>
    <source>
        <strain evidence="3">ChiSjej5B23-2810</strain>
    </source>
</reference>
<accession>A0A9D2PBX6</accession>
<dbReference type="Pfam" id="PF08861">
    <property type="entry name" value="DUF1828"/>
    <property type="match status" value="1"/>
</dbReference>
<comment type="caution">
    <text evidence="3">The sequence shown here is derived from an EMBL/GenBank/DDBJ whole genome shotgun (WGS) entry which is preliminary data.</text>
</comment>
<organism evidence="3 4">
    <name type="scientific">Candidatus Faecalibacterium faecigallinarum</name>
    <dbReference type="NCBI Taxonomy" id="2838577"/>
    <lineage>
        <taxon>Bacteria</taxon>
        <taxon>Bacillati</taxon>
        <taxon>Bacillota</taxon>
        <taxon>Clostridia</taxon>
        <taxon>Eubacteriales</taxon>
        <taxon>Oscillospiraceae</taxon>
        <taxon>Faecalibacterium</taxon>
    </lineage>
</organism>